<feature type="binding site" evidence="9">
    <location>
        <position position="67"/>
    </location>
    <ligand>
        <name>ATP</name>
        <dbReference type="ChEBI" id="CHEBI:30616"/>
    </ligand>
</feature>
<dbReference type="GO" id="GO:0005524">
    <property type="term" value="F:ATP binding"/>
    <property type="evidence" value="ECO:0007669"/>
    <property type="project" value="UniProtKB-UniRule"/>
</dbReference>
<dbReference type="OrthoDB" id="9804478at2"/>
<dbReference type="Pfam" id="PF17864">
    <property type="entry name" value="AAA_lid_4"/>
    <property type="match status" value="1"/>
</dbReference>
<evidence type="ECO:0000259" key="10">
    <source>
        <dbReference type="SMART" id="SM00382"/>
    </source>
</evidence>
<keyword evidence="3 9" id="KW-0227">DNA damage</keyword>
<comment type="caution">
    <text evidence="9">Lacks conserved residue(s) required for the propagation of feature annotation.</text>
</comment>
<dbReference type="PANTHER" id="PTHR42848:SF1">
    <property type="entry name" value="HOLLIDAY JUNCTION BRANCH MIGRATION COMPLEX SUBUNIT RUVB"/>
    <property type="match status" value="1"/>
</dbReference>
<keyword evidence="12" id="KW-1185">Reference proteome</keyword>
<evidence type="ECO:0000256" key="9">
    <source>
        <dbReference type="HAMAP-Rule" id="MF_00016"/>
    </source>
</evidence>
<feature type="binding site" evidence="9">
    <location>
        <position position="68"/>
    </location>
    <ligand>
        <name>ATP</name>
        <dbReference type="ChEBI" id="CHEBI:30616"/>
    </ligand>
</feature>
<protein>
    <recommendedName>
        <fullName evidence="9">Holliday junction branch migration complex subunit RuvB</fullName>
        <ecNumber evidence="9">3.6.4.-</ecNumber>
    </recommendedName>
</protein>
<comment type="similarity">
    <text evidence="9">Belongs to the RuvB family.</text>
</comment>
<dbReference type="PANTHER" id="PTHR42848">
    <property type="match status" value="1"/>
</dbReference>
<keyword evidence="2 9" id="KW-0547">Nucleotide-binding</keyword>
<keyword evidence="11" id="KW-0347">Helicase</keyword>
<dbReference type="InterPro" id="IPR036388">
    <property type="entry name" value="WH-like_DNA-bd_sf"/>
</dbReference>
<dbReference type="FunFam" id="3.40.50.300:FF:000073">
    <property type="entry name" value="Holliday junction ATP-dependent DNA helicase RuvB"/>
    <property type="match status" value="1"/>
</dbReference>
<comment type="subcellular location">
    <subcellularLocation>
        <location evidence="9">Cytoplasm</location>
    </subcellularLocation>
</comment>
<dbReference type="GO" id="GO:0006281">
    <property type="term" value="P:DNA repair"/>
    <property type="evidence" value="ECO:0007669"/>
    <property type="project" value="UniProtKB-UniRule"/>
</dbReference>
<evidence type="ECO:0000256" key="1">
    <source>
        <dbReference type="ARBA" id="ARBA00022490"/>
    </source>
</evidence>
<evidence type="ECO:0000256" key="6">
    <source>
        <dbReference type="ARBA" id="ARBA00023125"/>
    </source>
</evidence>
<evidence type="ECO:0000256" key="4">
    <source>
        <dbReference type="ARBA" id="ARBA00022801"/>
    </source>
</evidence>
<dbReference type="InterPro" id="IPR003593">
    <property type="entry name" value="AAA+_ATPase"/>
</dbReference>
<dbReference type="Gene3D" id="1.10.10.10">
    <property type="entry name" value="Winged helix-like DNA-binding domain superfamily/Winged helix DNA-binding domain"/>
    <property type="match status" value="1"/>
</dbReference>
<comment type="subunit">
    <text evidence="9">Homohexamer. Forms an RuvA(8)-RuvB(12)-Holliday junction (HJ) complex. HJ DNA is sandwiched between 2 RuvA tetramers; dsDNA enters through RuvA and exits via RuvB. An RuvB hexamer assembles on each DNA strand where it exits the tetramer. Each RuvB hexamer is contacted by two RuvA subunits (via domain III) on 2 adjacent RuvB subunits; this complex drives branch migration. In the full resolvosome a probable DNA-RuvA(4)-RuvB(12)-RuvC(2) complex forms which resolves the HJ.</text>
</comment>
<proteinExistence type="inferred from homology"/>
<dbReference type="SMART" id="SM00382">
    <property type="entry name" value="AAA"/>
    <property type="match status" value="1"/>
</dbReference>
<feature type="binding site" evidence="9">
    <location>
        <position position="22"/>
    </location>
    <ligand>
        <name>ATP</name>
        <dbReference type="ChEBI" id="CHEBI:30616"/>
    </ligand>
</feature>
<comment type="caution">
    <text evidence="11">The sequence shown here is derived from an EMBL/GenBank/DDBJ whole genome shotgun (WGS) entry which is preliminary data.</text>
</comment>
<keyword evidence="1 9" id="KW-0963">Cytoplasm</keyword>
<evidence type="ECO:0000256" key="3">
    <source>
        <dbReference type="ARBA" id="ARBA00022763"/>
    </source>
</evidence>
<dbReference type="EC" id="3.6.4.-" evidence="9"/>
<accession>A0A0R3N8V7</accession>
<keyword evidence="5 9" id="KW-0067">ATP-binding</keyword>
<keyword evidence="6 9" id="KW-0238">DNA-binding</keyword>
<comment type="domain">
    <text evidence="9">Has 3 domains, the large (RuvB-L) and small ATPase (RuvB-S) domains and the C-terminal head (RuvB-H) domain. The head domain binds DNA, while the ATPase domains jointly bind ATP, ADP or are empty depending on the state of the subunit in the translocation cycle. During a single DNA translocation step the structure of each domain remains the same, but their relative positions change.</text>
</comment>
<dbReference type="RefSeq" id="WP_057842785.1">
    <property type="nucleotide sequence ID" value="NZ_LLYA01000079.1"/>
</dbReference>
<dbReference type="EMBL" id="LLYA01000079">
    <property type="protein sequence ID" value="KRR28574.1"/>
    <property type="molecule type" value="Genomic_DNA"/>
</dbReference>
<dbReference type="InterPro" id="IPR027417">
    <property type="entry name" value="P-loop_NTPase"/>
</dbReference>
<dbReference type="Proteomes" id="UP000052023">
    <property type="component" value="Unassembled WGS sequence"/>
</dbReference>
<keyword evidence="8 9" id="KW-0234">DNA repair</keyword>
<dbReference type="InterPro" id="IPR008823">
    <property type="entry name" value="RuvB_wg_C"/>
</dbReference>
<feature type="region of interest" description="Small ATPAse domain (RuvB-S)" evidence="9">
    <location>
        <begin position="184"/>
        <end position="254"/>
    </location>
</feature>
<dbReference type="GO" id="GO:0016887">
    <property type="term" value="F:ATP hydrolysis activity"/>
    <property type="evidence" value="ECO:0007669"/>
    <property type="project" value="RHEA"/>
</dbReference>
<dbReference type="InterPro" id="IPR041445">
    <property type="entry name" value="AAA_lid_4"/>
</dbReference>
<dbReference type="GO" id="GO:0000400">
    <property type="term" value="F:four-way junction DNA binding"/>
    <property type="evidence" value="ECO:0007669"/>
    <property type="project" value="UniProtKB-UniRule"/>
</dbReference>
<dbReference type="GO" id="GO:0006310">
    <property type="term" value="P:DNA recombination"/>
    <property type="evidence" value="ECO:0007669"/>
    <property type="project" value="UniProtKB-UniRule"/>
</dbReference>
<feature type="binding site" evidence="9">
    <location>
        <position position="293"/>
    </location>
    <ligand>
        <name>DNA</name>
        <dbReference type="ChEBI" id="CHEBI:16991"/>
    </ligand>
</feature>
<dbReference type="SUPFAM" id="SSF46785">
    <property type="entry name" value="Winged helix' DNA-binding domain"/>
    <property type="match status" value="1"/>
</dbReference>
<dbReference type="GO" id="GO:0048476">
    <property type="term" value="C:Holliday junction resolvase complex"/>
    <property type="evidence" value="ECO:0007669"/>
    <property type="project" value="UniProtKB-UniRule"/>
</dbReference>
<dbReference type="NCBIfam" id="TIGR00635">
    <property type="entry name" value="ruvB"/>
    <property type="match status" value="1"/>
</dbReference>
<feature type="binding site" evidence="9">
    <location>
        <position position="23"/>
    </location>
    <ligand>
        <name>ATP</name>
        <dbReference type="ChEBI" id="CHEBI:30616"/>
    </ligand>
</feature>
<keyword evidence="7 9" id="KW-0233">DNA recombination</keyword>
<feature type="binding site" evidence="9">
    <location>
        <position position="173"/>
    </location>
    <ligand>
        <name>ATP</name>
        <dbReference type="ChEBI" id="CHEBI:30616"/>
    </ligand>
</feature>
<feature type="binding site" evidence="9">
    <location>
        <position position="69"/>
    </location>
    <ligand>
        <name>ATP</name>
        <dbReference type="ChEBI" id="CHEBI:30616"/>
    </ligand>
</feature>
<dbReference type="NCBIfam" id="NF000868">
    <property type="entry name" value="PRK00080.1"/>
    <property type="match status" value="1"/>
</dbReference>
<dbReference type="InterPro" id="IPR004605">
    <property type="entry name" value="DNA_helicase_Holl-junc_RuvB"/>
</dbReference>
<evidence type="ECO:0000256" key="8">
    <source>
        <dbReference type="ARBA" id="ARBA00023204"/>
    </source>
</evidence>
<dbReference type="Gene3D" id="1.10.8.60">
    <property type="match status" value="1"/>
</dbReference>
<evidence type="ECO:0000256" key="2">
    <source>
        <dbReference type="ARBA" id="ARBA00022741"/>
    </source>
</evidence>
<gene>
    <name evidence="9" type="primary">ruvB</name>
    <name evidence="11" type="ORF">CQ13_20085</name>
</gene>
<evidence type="ECO:0000256" key="5">
    <source>
        <dbReference type="ARBA" id="ARBA00022840"/>
    </source>
</evidence>
<feature type="binding site" evidence="9">
    <location>
        <begin position="130"/>
        <end position="132"/>
    </location>
    <ligand>
        <name>ATP</name>
        <dbReference type="ChEBI" id="CHEBI:30616"/>
    </ligand>
</feature>
<dbReference type="InterPro" id="IPR036390">
    <property type="entry name" value="WH_DNA-bd_sf"/>
</dbReference>
<dbReference type="AlphaFoldDB" id="A0A0R3N8V7"/>
<sequence>MNTPSRIVTPERRSDDVGDTALRPQLLSEFVGQAQARKNLSIFIEAARKRGEALDHVLFVGPPGLGKTTLAQIVARELGVGFRATSGPVIAKAGDLAALLTNLEERDVLFIDEIHRLSPAVEEVLYPAMEDFQLDLIIGEGPAARSVKIDLAKFTLVGATTRAGLLTNPLRDRFGIPIRLNFYTEEELEKIVSRGSRVLNIGMTADGANEIARRARGTPRIAGRLLRRVRDFASAADASSVDRAIADHALSALEVDAAGLDAMDRRYLTTIAMNYGGGPVGVETMAAALSEPRDAIEDIIEPFLIQCGYLQRTPRGRLLTSHAFRHLGLAEPTRDPAQFGLFGNGDSDD</sequence>
<feature type="binding site" evidence="9">
    <location>
        <position position="64"/>
    </location>
    <ligand>
        <name>ATP</name>
        <dbReference type="ChEBI" id="CHEBI:30616"/>
    </ligand>
</feature>
<dbReference type="GO" id="GO:0009378">
    <property type="term" value="F:four-way junction helicase activity"/>
    <property type="evidence" value="ECO:0007669"/>
    <property type="project" value="InterPro"/>
</dbReference>
<feature type="binding site" evidence="9">
    <location>
        <position position="68"/>
    </location>
    <ligand>
        <name>Mg(2+)</name>
        <dbReference type="ChEBI" id="CHEBI:18420"/>
    </ligand>
</feature>
<organism evidence="11 12">
    <name type="scientific">Bradyrhizobium retamae</name>
    <dbReference type="NCBI Taxonomy" id="1300035"/>
    <lineage>
        <taxon>Bacteria</taxon>
        <taxon>Pseudomonadati</taxon>
        <taxon>Pseudomonadota</taxon>
        <taxon>Alphaproteobacteria</taxon>
        <taxon>Hyphomicrobiales</taxon>
        <taxon>Nitrobacteraceae</taxon>
        <taxon>Bradyrhizobium</taxon>
    </lineage>
</organism>
<dbReference type="Gene3D" id="3.40.50.300">
    <property type="entry name" value="P-loop containing nucleotide triphosphate hydrolases"/>
    <property type="match status" value="1"/>
</dbReference>
<comment type="catalytic activity">
    <reaction evidence="9">
        <text>ATP + H2O = ADP + phosphate + H(+)</text>
        <dbReference type="Rhea" id="RHEA:13065"/>
        <dbReference type="ChEBI" id="CHEBI:15377"/>
        <dbReference type="ChEBI" id="CHEBI:15378"/>
        <dbReference type="ChEBI" id="CHEBI:30616"/>
        <dbReference type="ChEBI" id="CHEBI:43474"/>
        <dbReference type="ChEBI" id="CHEBI:456216"/>
    </reaction>
</comment>
<dbReference type="Pfam" id="PF05496">
    <property type="entry name" value="RuvB_N"/>
    <property type="match status" value="1"/>
</dbReference>
<feature type="region of interest" description="Head domain (RuvB-H)" evidence="9">
    <location>
        <begin position="257"/>
        <end position="349"/>
    </location>
</feature>
<comment type="function">
    <text evidence="9">The RuvA-RuvB-RuvC complex processes Holliday junction (HJ) DNA during genetic recombination and DNA repair, while the RuvA-RuvB complex plays an important role in the rescue of blocked DNA replication forks via replication fork reversal (RFR). RuvA specifically binds to HJ cruciform DNA, conferring on it an open structure. The RuvB hexamer acts as an ATP-dependent pump, pulling dsDNA into and through the RuvAB complex. RuvB forms 2 homohexamers on either side of HJ DNA bound by 1 or 2 RuvA tetramers; 4 subunits per hexamer contact DNA at a time. Coordinated motions by a converter formed by DNA-disengaged RuvB subunits stimulates ATP hydrolysis and nucleotide exchange. Immobilization of the converter enables RuvB to convert the ATP-contained energy into a lever motion, pulling 2 nucleotides of DNA out of the RuvA tetramer per ATP hydrolyzed, thus driving DNA branch migration. The RuvB motors rotate together with the DNA substrate, which together with the progressing nucleotide cycle form the mechanistic basis for DNA recombination by continuous HJ branch migration. Branch migration allows RuvC to scan DNA until it finds its consensus sequence, where it cleaves and resolves cruciform DNA.</text>
</comment>
<dbReference type="HAMAP" id="MF_00016">
    <property type="entry name" value="DNA_HJ_migration_RuvB"/>
    <property type="match status" value="1"/>
</dbReference>
<dbReference type="CDD" id="cd00009">
    <property type="entry name" value="AAA"/>
    <property type="match status" value="1"/>
</dbReference>
<reference evidence="11 12" key="1">
    <citation type="submission" date="2014-03" db="EMBL/GenBank/DDBJ databases">
        <title>Bradyrhizobium valentinum sp. nov., isolated from effective nodules of Lupinus mariae-josephae, a lupine endemic of basic-lime soils in Eastern Spain.</title>
        <authorList>
            <person name="Duran D."/>
            <person name="Rey L."/>
            <person name="Navarro A."/>
            <person name="Busquets A."/>
            <person name="Imperial J."/>
            <person name="Ruiz-Argueso T."/>
        </authorList>
    </citation>
    <scope>NUCLEOTIDE SEQUENCE [LARGE SCALE GENOMIC DNA]</scope>
    <source>
        <strain evidence="11 12">Ro19</strain>
    </source>
</reference>
<evidence type="ECO:0000256" key="7">
    <source>
        <dbReference type="ARBA" id="ARBA00023172"/>
    </source>
</evidence>
<dbReference type="SUPFAM" id="SSF52540">
    <property type="entry name" value="P-loop containing nucleoside triphosphate hydrolases"/>
    <property type="match status" value="1"/>
</dbReference>
<feature type="binding site" evidence="9">
    <location>
        <position position="220"/>
    </location>
    <ligand>
        <name>ATP</name>
        <dbReference type="ChEBI" id="CHEBI:30616"/>
    </ligand>
</feature>
<evidence type="ECO:0000313" key="11">
    <source>
        <dbReference type="EMBL" id="KRR28574.1"/>
    </source>
</evidence>
<feature type="binding site" evidence="9">
    <location>
        <position position="317"/>
    </location>
    <ligand>
        <name>DNA</name>
        <dbReference type="ChEBI" id="CHEBI:16991"/>
    </ligand>
</feature>
<feature type="binding site" evidence="9">
    <location>
        <position position="183"/>
    </location>
    <ligand>
        <name>ATP</name>
        <dbReference type="ChEBI" id="CHEBI:30616"/>
    </ligand>
</feature>
<name>A0A0R3N8V7_9BRAD</name>
<dbReference type="Pfam" id="PF05491">
    <property type="entry name" value="WHD_RuvB"/>
    <property type="match status" value="1"/>
</dbReference>
<dbReference type="GO" id="GO:0005737">
    <property type="term" value="C:cytoplasm"/>
    <property type="evidence" value="ECO:0007669"/>
    <property type="project" value="UniProtKB-SubCell"/>
</dbReference>
<evidence type="ECO:0000313" key="12">
    <source>
        <dbReference type="Proteomes" id="UP000052023"/>
    </source>
</evidence>
<dbReference type="InterPro" id="IPR008824">
    <property type="entry name" value="RuvB-like_N"/>
</dbReference>
<feature type="binding site" evidence="9">
    <location>
        <position position="312"/>
    </location>
    <ligand>
        <name>DNA</name>
        <dbReference type="ChEBI" id="CHEBI:16991"/>
    </ligand>
</feature>
<keyword evidence="4 9" id="KW-0378">Hydrolase</keyword>
<feature type="domain" description="AAA+ ATPase" evidence="10">
    <location>
        <begin position="53"/>
        <end position="180"/>
    </location>
</feature>